<keyword evidence="3" id="KW-0808">Transferase</keyword>
<evidence type="ECO:0000313" key="3">
    <source>
        <dbReference type="EMBL" id="SMB91661.1"/>
    </source>
</evidence>
<sequence length="205" mass="23052">MRCVAPLSAMMRPVDASSTPPPRHTRSALGVVLRDRRPDDLPLLAHWLTDAGAEWRRWDAPYFPAPVTNRTMETYVAHMAAHPPDADEQVIDVDGVCVGMVNRSQEEPEGGGWWDLGILILDPAYWGGGVGTQALALWVADTFDWTDAHVLTVTTWSGNERMIRLARRLGFRECGRVREARVLGGRRFDQVRLDLLRAEWEAGPW</sequence>
<dbReference type="InterPro" id="IPR000182">
    <property type="entry name" value="GNAT_dom"/>
</dbReference>
<dbReference type="InterPro" id="IPR016181">
    <property type="entry name" value="Acyl_CoA_acyltransferase"/>
</dbReference>
<organism evidence="3 4">
    <name type="scientific">Deinococcus hopiensis KR-140</name>
    <dbReference type="NCBI Taxonomy" id="695939"/>
    <lineage>
        <taxon>Bacteria</taxon>
        <taxon>Thermotogati</taxon>
        <taxon>Deinococcota</taxon>
        <taxon>Deinococci</taxon>
        <taxon>Deinococcales</taxon>
        <taxon>Deinococcaceae</taxon>
        <taxon>Deinococcus</taxon>
    </lineage>
</organism>
<dbReference type="PANTHER" id="PTHR43415:SF4">
    <property type="entry name" value="N-ACETYLTRANSFERASE DOMAIN-CONTAINING PROTEIN"/>
    <property type="match status" value="1"/>
</dbReference>
<dbReference type="PROSITE" id="PS51186">
    <property type="entry name" value="GNAT"/>
    <property type="match status" value="1"/>
</dbReference>
<feature type="region of interest" description="Disordered" evidence="1">
    <location>
        <begin position="7"/>
        <end position="26"/>
    </location>
</feature>
<dbReference type="Gene3D" id="3.40.630.30">
    <property type="match status" value="1"/>
</dbReference>
<reference evidence="3 4" key="1">
    <citation type="submission" date="2017-04" db="EMBL/GenBank/DDBJ databases">
        <authorList>
            <person name="Afonso C.L."/>
            <person name="Miller P.J."/>
            <person name="Scott M.A."/>
            <person name="Spackman E."/>
            <person name="Goraichik I."/>
            <person name="Dimitrov K.M."/>
            <person name="Suarez D.L."/>
            <person name="Swayne D.E."/>
        </authorList>
    </citation>
    <scope>NUCLEOTIDE SEQUENCE [LARGE SCALE GENOMIC DNA]</scope>
    <source>
        <strain evidence="3 4">KR-140</strain>
    </source>
</reference>
<gene>
    <name evidence="3" type="ORF">SAMN00790413_01233</name>
</gene>
<accession>A0A1W1VF28</accession>
<name>A0A1W1VF28_9DEIO</name>
<keyword evidence="4" id="KW-1185">Reference proteome</keyword>
<dbReference type="EMBL" id="FWWU01000009">
    <property type="protein sequence ID" value="SMB91661.1"/>
    <property type="molecule type" value="Genomic_DNA"/>
</dbReference>
<dbReference type="AlphaFoldDB" id="A0A1W1VF28"/>
<feature type="domain" description="N-acetyltransferase" evidence="2">
    <location>
        <begin position="31"/>
        <end position="189"/>
    </location>
</feature>
<dbReference type="Proteomes" id="UP000192582">
    <property type="component" value="Unassembled WGS sequence"/>
</dbReference>
<dbReference type="STRING" id="695939.SAMN00790413_01233"/>
<proteinExistence type="predicted"/>
<dbReference type="SUPFAM" id="SSF55729">
    <property type="entry name" value="Acyl-CoA N-acyltransferases (Nat)"/>
    <property type="match status" value="1"/>
</dbReference>
<dbReference type="Pfam" id="PF13302">
    <property type="entry name" value="Acetyltransf_3"/>
    <property type="match status" value="1"/>
</dbReference>
<evidence type="ECO:0000259" key="2">
    <source>
        <dbReference type="PROSITE" id="PS51186"/>
    </source>
</evidence>
<dbReference type="GO" id="GO:0016747">
    <property type="term" value="F:acyltransferase activity, transferring groups other than amino-acyl groups"/>
    <property type="evidence" value="ECO:0007669"/>
    <property type="project" value="InterPro"/>
</dbReference>
<evidence type="ECO:0000256" key="1">
    <source>
        <dbReference type="SAM" id="MobiDB-lite"/>
    </source>
</evidence>
<dbReference type="PANTHER" id="PTHR43415">
    <property type="entry name" value="SPERMIDINE N(1)-ACETYLTRANSFERASE"/>
    <property type="match status" value="1"/>
</dbReference>
<evidence type="ECO:0000313" key="4">
    <source>
        <dbReference type="Proteomes" id="UP000192582"/>
    </source>
</evidence>
<protein>
    <submittedName>
        <fullName evidence="3">Protein N-acetyltransferase, RimJ/RimL family</fullName>
    </submittedName>
</protein>